<dbReference type="PANTHER" id="PTHR43280:SF11">
    <property type="entry name" value="RCS-SPECIFIC HTH-TYPE TRANSCRIPTIONAL ACTIVATOR RCLR"/>
    <property type="match status" value="1"/>
</dbReference>
<dbReference type="SUPFAM" id="SSF51215">
    <property type="entry name" value="Regulatory protein AraC"/>
    <property type="match status" value="1"/>
</dbReference>
<proteinExistence type="predicted"/>
<keyword evidence="6" id="KW-1185">Reference proteome</keyword>
<dbReference type="InterPro" id="IPR009057">
    <property type="entry name" value="Homeodomain-like_sf"/>
</dbReference>
<dbReference type="AlphaFoldDB" id="A0A851GC11"/>
<dbReference type="SUPFAM" id="SSF46689">
    <property type="entry name" value="Homeodomain-like"/>
    <property type="match status" value="1"/>
</dbReference>
<accession>A0A851GC11</accession>
<dbReference type="Proteomes" id="UP000557872">
    <property type="component" value="Unassembled WGS sequence"/>
</dbReference>
<dbReference type="GO" id="GO:0003700">
    <property type="term" value="F:DNA-binding transcription factor activity"/>
    <property type="evidence" value="ECO:0007669"/>
    <property type="project" value="InterPro"/>
</dbReference>
<dbReference type="InterPro" id="IPR018060">
    <property type="entry name" value="HTH_AraC"/>
</dbReference>
<evidence type="ECO:0000313" key="5">
    <source>
        <dbReference type="EMBL" id="NWK54462.1"/>
    </source>
</evidence>
<gene>
    <name evidence="5" type="ORF">HW115_02490</name>
</gene>
<dbReference type="PROSITE" id="PS00041">
    <property type="entry name" value="HTH_ARAC_FAMILY_1"/>
    <property type="match status" value="1"/>
</dbReference>
<evidence type="ECO:0000256" key="1">
    <source>
        <dbReference type="ARBA" id="ARBA00023015"/>
    </source>
</evidence>
<evidence type="ECO:0000256" key="2">
    <source>
        <dbReference type="ARBA" id="ARBA00023125"/>
    </source>
</evidence>
<evidence type="ECO:0000256" key="3">
    <source>
        <dbReference type="ARBA" id="ARBA00023163"/>
    </source>
</evidence>
<sequence length="281" mass="32428">MKEISLPVLRESAVTAMDFPSMQAPGLERIGVAKVTGNYHRKPQKDDTRYTHLHVTLKGSASFRILDQWCELPVNQAHILPKGAYPCEWKCKDKQDSPWEVLYVRMSDQFKPLTYYQLDQPFIKKQCDPQDLLWTFQRLHREALRQVNRPVIVNSLIEMMAHHLGEVFSTEHRAPTLTNLWNTVATRTERAWSLDELAAVACMSKESLRKACIEETSYSPMQQVTRLRMRQASILLQSGLYRIGDVANLVGYNNPYNFSTAFKRHHGFTPRQLLPTPKATN</sequence>
<dbReference type="PROSITE" id="PS01124">
    <property type="entry name" value="HTH_ARAC_FAMILY_2"/>
    <property type="match status" value="1"/>
</dbReference>
<evidence type="ECO:0000259" key="4">
    <source>
        <dbReference type="PROSITE" id="PS01124"/>
    </source>
</evidence>
<keyword evidence="1" id="KW-0805">Transcription regulation</keyword>
<keyword evidence="2" id="KW-0238">DNA-binding</keyword>
<organism evidence="5 6">
    <name type="scientific">Oceaniferula marina</name>
    <dbReference type="NCBI Taxonomy" id="2748318"/>
    <lineage>
        <taxon>Bacteria</taxon>
        <taxon>Pseudomonadati</taxon>
        <taxon>Verrucomicrobiota</taxon>
        <taxon>Verrucomicrobiia</taxon>
        <taxon>Verrucomicrobiales</taxon>
        <taxon>Verrucomicrobiaceae</taxon>
        <taxon>Oceaniferula</taxon>
    </lineage>
</organism>
<dbReference type="Gene3D" id="1.10.10.60">
    <property type="entry name" value="Homeodomain-like"/>
    <property type="match status" value="1"/>
</dbReference>
<dbReference type="PANTHER" id="PTHR43280">
    <property type="entry name" value="ARAC-FAMILY TRANSCRIPTIONAL REGULATOR"/>
    <property type="match status" value="1"/>
</dbReference>
<dbReference type="RefSeq" id="WP_178930988.1">
    <property type="nucleotide sequence ID" value="NZ_JACBAZ010000001.1"/>
</dbReference>
<protein>
    <submittedName>
        <fullName evidence="5">Helix-turn-helix transcriptional regulator</fullName>
    </submittedName>
</protein>
<dbReference type="Pfam" id="PF12833">
    <property type="entry name" value="HTH_18"/>
    <property type="match status" value="1"/>
</dbReference>
<keyword evidence="3" id="KW-0804">Transcription</keyword>
<dbReference type="GO" id="GO:0043565">
    <property type="term" value="F:sequence-specific DNA binding"/>
    <property type="evidence" value="ECO:0007669"/>
    <property type="project" value="InterPro"/>
</dbReference>
<name>A0A851GC11_9BACT</name>
<evidence type="ECO:0000313" key="6">
    <source>
        <dbReference type="Proteomes" id="UP000557872"/>
    </source>
</evidence>
<dbReference type="InterPro" id="IPR018062">
    <property type="entry name" value="HTH_AraC-typ_CS"/>
</dbReference>
<dbReference type="EMBL" id="JACBAZ010000001">
    <property type="protein sequence ID" value="NWK54462.1"/>
    <property type="molecule type" value="Genomic_DNA"/>
</dbReference>
<dbReference type="InterPro" id="IPR037923">
    <property type="entry name" value="HTH-like"/>
</dbReference>
<comment type="caution">
    <text evidence="5">The sequence shown here is derived from an EMBL/GenBank/DDBJ whole genome shotgun (WGS) entry which is preliminary data.</text>
</comment>
<feature type="domain" description="HTH araC/xylS-type" evidence="4">
    <location>
        <begin position="178"/>
        <end position="276"/>
    </location>
</feature>
<reference evidence="5 6" key="1">
    <citation type="submission" date="2020-07" db="EMBL/GenBank/DDBJ databases">
        <title>Roseicoccus Jingziensis gen. nov., sp. nov., isolated from coastal seawater.</title>
        <authorList>
            <person name="Feng X."/>
        </authorList>
    </citation>
    <scope>NUCLEOTIDE SEQUENCE [LARGE SCALE GENOMIC DNA]</scope>
    <source>
        <strain evidence="5 6">N1E253</strain>
    </source>
</reference>
<dbReference type="SMART" id="SM00342">
    <property type="entry name" value="HTH_ARAC"/>
    <property type="match status" value="1"/>
</dbReference>